<dbReference type="RefSeq" id="WP_248413563.1">
    <property type="nucleotide sequence ID" value="NZ_JALPQF010000014.1"/>
</dbReference>
<reference evidence="1" key="1">
    <citation type="submission" date="2022-04" db="EMBL/GenBank/DDBJ databases">
        <authorList>
            <person name="Ren T."/>
        </authorList>
    </citation>
    <scope>NUCLEOTIDE SEQUENCE</scope>
    <source>
        <strain evidence="1">F63249</strain>
    </source>
</reference>
<dbReference type="Proteomes" id="UP001203687">
    <property type="component" value="Unassembled WGS sequence"/>
</dbReference>
<proteinExistence type="predicted"/>
<dbReference type="EMBL" id="JALPQF010000014">
    <property type="protein sequence ID" value="MCK8481715.1"/>
    <property type="molecule type" value="Genomic_DNA"/>
</dbReference>
<evidence type="ECO:0008006" key="3">
    <source>
        <dbReference type="Google" id="ProtNLM"/>
    </source>
</evidence>
<protein>
    <recommendedName>
        <fullName evidence="3">DUF4362 domain-containing protein</fullName>
    </recommendedName>
</protein>
<sequence length="129" mass="14504">MKNILKITYLILFTAIISNCTNNETQELNEERQLLQLIEKSDLNNLALFVYELKNDNINYELKDGWEVGWSDEILYHGKVEEVCRGSGLSFAKCVKKAVDSGKCVIISADGSEYVATLTKCPNEIAPPN</sequence>
<accession>A0ABT0HBG7</accession>
<name>A0ABT0HBG7_9FLAO</name>
<gene>
    <name evidence="1" type="ORF">MUY34_13870</name>
</gene>
<comment type="caution">
    <text evidence="1">The sequence shown here is derived from an EMBL/GenBank/DDBJ whole genome shotgun (WGS) entry which is preliminary data.</text>
</comment>
<organism evidence="1 2">
    <name type="scientific">Psychroserpens algicola</name>
    <dbReference type="NCBI Taxonomy" id="1719034"/>
    <lineage>
        <taxon>Bacteria</taxon>
        <taxon>Pseudomonadati</taxon>
        <taxon>Bacteroidota</taxon>
        <taxon>Flavobacteriia</taxon>
        <taxon>Flavobacteriales</taxon>
        <taxon>Flavobacteriaceae</taxon>
        <taxon>Psychroserpens</taxon>
    </lineage>
</organism>
<evidence type="ECO:0000313" key="1">
    <source>
        <dbReference type="EMBL" id="MCK8481715.1"/>
    </source>
</evidence>
<evidence type="ECO:0000313" key="2">
    <source>
        <dbReference type="Proteomes" id="UP001203687"/>
    </source>
</evidence>
<keyword evidence="2" id="KW-1185">Reference proteome</keyword>